<protein>
    <submittedName>
        <fullName evidence="2">Pyridoxamine 5'-phosphate oxidase family protein</fullName>
    </submittedName>
</protein>
<reference evidence="2 3" key="1">
    <citation type="submission" date="2020-07" db="EMBL/GenBank/DDBJ databases">
        <title>Huge and variable diversity of episymbiotic CPR bacteria and DPANN archaea in groundwater ecosystems.</title>
        <authorList>
            <person name="He C.Y."/>
            <person name="Keren R."/>
            <person name="Whittaker M."/>
            <person name="Farag I.F."/>
            <person name="Doudna J."/>
            <person name="Cate J.H.D."/>
            <person name="Banfield J.F."/>
        </authorList>
    </citation>
    <scope>NUCLEOTIDE SEQUENCE [LARGE SCALE GENOMIC DNA]</scope>
    <source>
        <strain evidence="2">NC_groundwater_70_Ag_B-0.1um_54_66</strain>
    </source>
</reference>
<organism evidence="2 3">
    <name type="scientific">Micavibrio aeruginosavorus</name>
    <dbReference type="NCBI Taxonomy" id="349221"/>
    <lineage>
        <taxon>Bacteria</taxon>
        <taxon>Pseudomonadati</taxon>
        <taxon>Bdellovibrionota</taxon>
        <taxon>Bdellovibrionia</taxon>
        <taxon>Bdellovibrionales</taxon>
        <taxon>Pseudobdellovibrionaceae</taxon>
        <taxon>Micavibrio</taxon>
    </lineage>
</organism>
<dbReference type="Gene3D" id="2.30.110.10">
    <property type="entry name" value="Electron Transport, Fmn-binding Protein, Chain A"/>
    <property type="match status" value="1"/>
</dbReference>
<accession>A0A7T5UFW0</accession>
<evidence type="ECO:0000313" key="2">
    <source>
        <dbReference type="EMBL" id="QQG35584.1"/>
    </source>
</evidence>
<dbReference type="Proteomes" id="UP000595362">
    <property type="component" value="Chromosome"/>
</dbReference>
<name>A0A7T5UFW0_9BACT</name>
<dbReference type="InterPro" id="IPR012349">
    <property type="entry name" value="Split_barrel_FMN-bd"/>
</dbReference>
<sequence>MTSKEDIFFHAGELLAQNRYGDPLMWDGKRRERLLWHEIPLQFHARLESAPFFFLATSDDRGHCDCSFKGGGEGLIKVISSKKMAFPDFDGNGAFMSIGNILVNPHVGMLFVDFRDGARLRINGRASVHEKGEMAFLFAGSRRAVVVDIEQVVPNCAKHIPHMVFAKETLCQEKAG</sequence>
<dbReference type="SUPFAM" id="SSF50475">
    <property type="entry name" value="FMN-binding split barrel"/>
    <property type="match status" value="1"/>
</dbReference>
<dbReference type="AlphaFoldDB" id="A0A7T5UFW0"/>
<proteinExistence type="predicted"/>
<gene>
    <name evidence="2" type="ORF">HYS17_08635</name>
</gene>
<dbReference type="PANTHER" id="PTHR42815">
    <property type="entry name" value="FAD-BINDING, PUTATIVE (AFU_ORTHOLOGUE AFUA_6G07600)-RELATED"/>
    <property type="match status" value="1"/>
</dbReference>
<dbReference type="InterPro" id="IPR011576">
    <property type="entry name" value="Pyridox_Oxase_N"/>
</dbReference>
<dbReference type="Pfam" id="PF01243">
    <property type="entry name" value="PNPOx_N"/>
    <property type="match status" value="1"/>
</dbReference>
<dbReference type="PANTHER" id="PTHR42815:SF2">
    <property type="entry name" value="FAD-BINDING, PUTATIVE (AFU_ORTHOLOGUE AFUA_6G07600)-RELATED"/>
    <property type="match status" value="1"/>
</dbReference>
<dbReference type="EMBL" id="CP066681">
    <property type="protein sequence ID" value="QQG35584.1"/>
    <property type="molecule type" value="Genomic_DNA"/>
</dbReference>
<feature type="domain" description="Pyridoxamine 5'-phosphate oxidase N-terminal" evidence="1">
    <location>
        <begin position="43"/>
        <end position="134"/>
    </location>
</feature>
<evidence type="ECO:0000313" key="3">
    <source>
        <dbReference type="Proteomes" id="UP000595362"/>
    </source>
</evidence>
<evidence type="ECO:0000259" key="1">
    <source>
        <dbReference type="Pfam" id="PF01243"/>
    </source>
</evidence>